<accession>A0A061ARR5</accession>
<evidence type="ECO:0000256" key="7">
    <source>
        <dbReference type="SAM" id="MobiDB-lite"/>
    </source>
</evidence>
<comment type="similarity">
    <text evidence="2 6">Belongs to the CDC50/LEM3 family.</text>
</comment>
<comment type="subcellular location">
    <subcellularLocation>
        <location evidence="1">Membrane</location>
        <topology evidence="1">Multi-pass membrane protein</topology>
    </subcellularLocation>
</comment>
<dbReference type="VEuPathDB" id="FungiDB:BON22_5443"/>
<feature type="transmembrane region" description="Helical" evidence="8">
    <location>
        <begin position="52"/>
        <end position="72"/>
    </location>
</feature>
<dbReference type="GO" id="GO:0045332">
    <property type="term" value="P:phospholipid translocation"/>
    <property type="evidence" value="ECO:0007669"/>
    <property type="project" value="UniProtKB-UniRule"/>
</dbReference>
<dbReference type="InterPro" id="IPR005045">
    <property type="entry name" value="CDC50/LEM3_fam"/>
</dbReference>
<dbReference type="PANTHER" id="PTHR10926:SF0">
    <property type="entry name" value="CDC50, ISOFORM A"/>
    <property type="match status" value="1"/>
</dbReference>
<dbReference type="GO" id="GO:0005794">
    <property type="term" value="C:Golgi apparatus"/>
    <property type="evidence" value="ECO:0007669"/>
    <property type="project" value="TreeGrafter"/>
</dbReference>
<evidence type="ECO:0000256" key="1">
    <source>
        <dbReference type="ARBA" id="ARBA00004141"/>
    </source>
</evidence>
<evidence type="ECO:0000256" key="3">
    <source>
        <dbReference type="ARBA" id="ARBA00022692"/>
    </source>
</evidence>
<evidence type="ECO:0000256" key="6">
    <source>
        <dbReference type="PIRNR" id="PIRNR015840"/>
    </source>
</evidence>
<reference evidence="9" key="1">
    <citation type="journal article" date="2014" name="Genome Announc.">
        <title>Genome sequence of the yeast Cyberlindnera fabianii (Hansenula fabianii).</title>
        <authorList>
            <person name="Freel K.C."/>
            <person name="Sarilar V."/>
            <person name="Neuveglise C."/>
            <person name="Devillers H."/>
            <person name="Friedrich A."/>
            <person name="Schacherer J."/>
        </authorList>
    </citation>
    <scope>NUCLEOTIDE SEQUENCE</scope>
    <source>
        <strain evidence="9">YJS4271</strain>
    </source>
</reference>
<proteinExistence type="inferred from homology"/>
<name>A0A061ARR5_CYBFA</name>
<dbReference type="PhylomeDB" id="A0A061ARR5"/>
<evidence type="ECO:0000256" key="8">
    <source>
        <dbReference type="SAM" id="Phobius"/>
    </source>
</evidence>
<organism evidence="9">
    <name type="scientific">Cyberlindnera fabianii</name>
    <name type="common">Yeast</name>
    <name type="synonym">Hansenula fabianii</name>
    <dbReference type="NCBI Taxonomy" id="36022"/>
    <lineage>
        <taxon>Eukaryota</taxon>
        <taxon>Fungi</taxon>
        <taxon>Dikarya</taxon>
        <taxon>Ascomycota</taxon>
        <taxon>Saccharomycotina</taxon>
        <taxon>Saccharomycetes</taxon>
        <taxon>Phaffomycetales</taxon>
        <taxon>Phaffomycetaceae</taxon>
        <taxon>Cyberlindnera</taxon>
    </lineage>
</organism>
<feature type="region of interest" description="Disordered" evidence="7">
    <location>
        <begin position="1"/>
        <end position="34"/>
    </location>
</feature>
<protein>
    <submittedName>
        <fullName evidence="9">CYFA0S01e20318g1_1</fullName>
    </submittedName>
</protein>
<evidence type="ECO:0000256" key="2">
    <source>
        <dbReference type="ARBA" id="ARBA00009457"/>
    </source>
</evidence>
<dbReference type="Pfam" id="PF03381">
    <property type="entry name" value="CDC50"/>
    <property type="match status" value="1"/>
</dbReference>
<feature type="transmembrane region" description="Helical" evidence="8">
    <location>
        <begin position="346"/>
        <end position="368"/>
    </location>
</feature>
<keyword evidence="5 6" id="KW-0472">Membrane</keyword>
<dbReference type="PIRSF" id="PIRSF015840">
    <property type="entry name" value="DUF284_TM_euk"/>
    <property type="match status" value="1"/>
</dbReference>
<evidence type="ECO:0000256" key="4">
    <source>
        <dbReference type="ARBA" id="ARBA00022989"/>
    </source>
</evidence>
<dbReference type="EMBL" id="LK052886">
    <property type="protein sequence ID" value="CDR38025.1"/>
    <property type="molecule type" value="Genomic_DNA"/>
</dbReference>
<dbReference type="AlphaFoldDB" id="A0A061ARR5"/>
<dbReference type="OrthoDB" id="340608at2759"/>
<keyword evidence="3 8" id="KW-0812">Transmembrane</keyword>
<evidence type="ECO:0000313" key="9">
    <source>
        <dbReference type="EMBL" id="CDR38025.1"/>
    </source>
</evidence>
<evidence type="ECO:0000256" key="5">
    <source>
        <dbReference type="ARBA" id="ARBA00023136"/>
    </source>
</evidence>
<sequence>MLSFLRKRRGSTDSDTSDVLDQPRAKSRKPPNTAFRQQRLKSWQPILSPRSVLPLLLITAVIFTPLGIALIFTTYNVQQLVVEYGSCSTNANTSSFSEIPSEYVTKHFKGNIPDGYEKPSWKLVQNDTDDSLVCQIKFQVPHDIKGPVYLYYRLTNFFQNHREYVESYDLQQLKGEAVSADDLDDDCSPLKTNADGKPYYPCGLIANSYFNDTFSSPYDASDNSVVFNMTDKKISWSTDRSRFKKTKYSPNDVVPPPGWAKMYPDGYTENNMPDLSEWEALQVWMRTAGLPSFMKLALRNDTGTLTEGQYIIDVGLNYPVSLFGGTKSIVLTTSTVIGGRNMSLGVAYLVVAGLAILFGIIFLVKYVLQPRKLGDHSYLNFDRTEDQALPARTTTTTRREIL</sequence>
<dbReference type="PANTHER" id="PTHR10926">
    <property type="entry name" value="CELL CYCLE CONTROL PROTEIN 50"/>
    <property type="match status" value="1"/>
</dbReference>
<keyword evidence="4 8" id="KW-1133">Transmembrane helix</keyword>
<dbReference type="GO" id="GO:0005783">
    <property type="term" value="C:endoplasmic reticulum"/>
    <property type="evidence" value="ECO:0007669"/>
    <property type="project" value="TreeGrafter"/>
</dbReference>
<gene>
    <name evidence="9" type="ORF">CYFA0S_01e20318g</name>
</gene>
<dbReference type="GO" id="GO:0005886">
    <property type="term" value="C:plasma membrane"/>
    <property type="evidence" value="ECO:0007669"/>
    <property type="project" value="TreeGrafter"/>
</dbReference>